<dbReference type="RefSeq" id="WP_100351235.1">
    <property type="nucleotide sequence ID" value="NZ_PGTZ01000013.1"/>
</dbReference>
<dbReference type="AlphaFoldDB" id="A0A2M8W1W1"/>
<accession>A0A2M8W1W1</accession>
<keyword evidence="3" id="KW-1185">Reference proteome</keyword>
<evidence type="ECO:0000313" key="2">
    <source>
        <dbReference type="EMBL" id="PJI84899.1"/>
    </source>
</evidence>
<feature type="domain" description="DUF6457" evidence="1">
    <location>
        <begin position="2"/>
        <end position="83"/>
    </location>
</feature>
<dbReference type="Pfam" id="PF20058">
    <property type="entry name" value="DUF6457"/>
    <property type="match status" value="1"/>
</dbReference>
<evidence type="ECO:0000313" key="3">
    <source>
        <dbReference type="Proteomes" id="UP000231586"/>
    </source>
</evidence>
<dbReference type="Proteomes" id="UP000231586">
    <property type="component" value="Unassembled WGS sequence"/>
</dbReference>
<gene>
    <name evidence="2" type="ORF">CLV34_3146</name>
</gene>
<evidence type="ECO:0000259" key="1">
    <source>
        <dbReference type="Pfam" id="PF20058"/>
    </source>
</evidence>
<dbReference type="EMBL" id="PGTZ01000013">
    <property type="protein sequence ID" value="PJI84899.1"/>
    <property type="molecule type" value="Genomic_DNA"/>
</dbReference>
<reference evidence="2 3" key="1">
    <citation type="submission" date="2017-11" db="EMBL/GenBank/DDBJ databases">
        <title>Genomic Encyclopedia of Archaeal and Bacterial Type Strains, Phase II (KMG-II): From Individual Species to Whole Genera.</title>
        <authorList>
            <person name="Goeker M."/>
        </authorList>
    </citation>
    <scope>NUCLEOTIDE SEQUENCE [LARGE SCALE GENOMIC DNA]</scope>
    <source>
        <strain evidence="2 3">DSM 22413</strain>
    </source>
</reference>
<dbReference type="InterPro" id="IPR045598">
    <property type="entry name" value="DUF6457"/>
</dbReference>
<name>A0A2M8W1W1_9MICO</name>
<comment type="caution">
    <text evidence="2">The sequence shown here is derived from an EMBL/GenBank/DDBJ whole genome shotgun (WGS) entry which is preliminary data.</text>
</comment>
<organism evidence="2 3">
    <name type="scientific">Luteimicrobium subarcticum</name>
    <dbReference type="NCBI Taxonomy" id="620910"/>
    <lineage>
        <taxon>Bacteria</taxon>
        <taxon>Bacillati</taxon>
        <taxon>Actinomycetota</taxon>
        <taxon>Actinomycetes</taxon>
        <taxon>Micrococcales</taxon>
        <taxon>Luteimicrobium</taxon>
    </lineage>
</organism>
<protein>
    <recommendedName>
        <fullName evidence="1">DUF6457 domain-containing protein</fullName>
    </recommendedName>
</protein>
<sequence>MKELDDWVRALASEVGIDPESVDVDGVLDLAGDAAHNVVRPAAPVTTFVAGYVLGLAAADGDPDAPTSDDVLERMGAFARAWTP</sequence>
<proteinExistence type="predicted"/>